<dbReference type="Gene3D" id="1.10.357.10">
    <property type="entry name" value="Tetracycline Repressor, domain 2"/>
    <property type="match status" value="1"/>
</dbReference>
<dbReference type="PRINTS" id="PR00455">
    <property type="entry name" value="HTHTETR"/>
</dbReference>
<dbReference type="EMBL" id="LR134406">
    <property type="protein sequence ID" value="VEH69522.1"/>
    <property type="molecule type" value="Genomic_DNA"/>
</dbReference>
<evidence type="ECO:0000256" key="1">
    <source>
        <dbReference type="ARBA" id="ARBA00023125"/>
    </source>
</evidence>
<proteinExistence type="predicted"/>
<dbReference type="Proteomes" id="UP000273044">
    <property type="component" value="Chromosome"/>
</dbReference>
<evidence type="ECO:0000259" key="3">
    <source>
        <dbReference type="PROSITE" id="PS50977"/>
    </source>
</evidence>
<dbReference type="Proteomes" id="UP000677180">
    <property type="component" value="Chromosome"/>
</dbReference>
<dbReference type="InterPro" id="IPR001647">
    <property type="entry name" value="HTH_TetR"/>
</dbReference>
<gene>
    <name evidence="4" type="ORF">J5A53_11605</name>
    <name evidence="5" type="ORF">NCTC12967_00792</name>
</gene>
<dbReference type="AlphaFoldDB" id="A0A3N4CZU2"/>
<dbReference type="PANTHER" id="PTHR30055">
    <property type="entry name" value="HTH-TYPE TRANSCRIPTIONAL REGULATOR RUTR"/>
    <property type="match status" value="1"/>
</dbReference>
<dbReference type="RefSeq" id="WP_014845927.1">
    <property type="nucleotide sequence ID" value="NZ_CAURRE010000041.1"/>
</dbReference>
<dbReference type="GO" id="GO:0003700">
    <property type="term" value="F:DNA-binding transcription factor activity"/>
    <property type="evidence" value="ECO:0007669"/>
    <property type="project" value="TreeGrafter"/>
</dbReference>
<dbReference type="SUPFAM" id="SSF46689">
    <property type="entry name" value="Homeodomain-like"/>
    <property type="match status" value="1"/>
</dbReference>
<dbReference type="PANTHER" id="PTHR30055:SF174">
    <property type="entry name" value="TRANSCRIPTIONAL REGULATORY PROTEIN (PROBABLY TETR-FAMILY)-RELATED"/>
    <property type="match status" value="1"/>
</dbReference>
<dbReference type="PROSITE" id="PS50977">
    <property type="entry name" value="HTH_TETR_2"/>
    <property type="match status" value="1"/>
</dbReference>
<keyword evidence="1 2" id="KW-0238">DNA-binding</keyword>
<dbReference type="EMBL" id="CP072385">
    <property type="protein sequence ID" value="QUC10425.1"/>
    <property type="molecule type" value="Genomic_DNA"/>
</dbReference>
<reference evidence="5 6" key="1">
    <citation type="submission" date="2018-12" db="EMBL/GenBank/DDBJ databases">
        <authorList>
            <consortium name="Pathogen Informatics"/>
        </authorList>
    </citation>
    <scope>NUCLEOTIDE SEQUENCE [LARGE SCALE GENOMIC DNA]</scope>
    <source>
        <strain evidence="5 6">NCTC12967</strain>
    </source>
</reference>
<feature type="DNA-binding region" description="H-T-H motif" evidence="2">
    <location>
        <begin position="38"/>
        <end position="57"/>
    </location>
</feature>
<protein>
    <submittedName>
        <fullName evidence="4">TetR/AcrR family transcriptional regulator</fullName>
    </submittedName>
    <submittedName>
        <fullName evidence="5">Transcriptional regulator BetI</fullName>
    </submittedName>
</protein>
<dbReference type="InterPro" id="IPR009057">
    <property type="entry name" value="Homeodomain-like_sf"/>
</dbReference>
<reference evidence="4" key="2">
    <citation type="submission" date="2021-03" db="EMBL/GenBank/DDBJ databases">
        <title>Human Oral Microbial Genomes.</title>
        <authorList>
            <person name="Johnston C.D."/>
            <person name="Chen T."/>
            <person name="Dewhirst F.E."/>
        </authorList>
    </citation>
    <scope>NUCLEOTIDE SEQUENCE</scope>
    <source>
        <strain evidence="4">F0714</strain>
    </source>
</reference>
<evidence type="ECO:0000313" key="4">
    <source>
        <dbReference type="EMBL" id="QUC10425.1"/>
    </source>
</evidence>
<dbReference type="OrthoDB" id="8479950at2"/>
<keyword evidence="6" id="KW-1185">Reference proteome</keyword>
<name>A0A3N4CZU2_9ACTN</name>
<dbReference type="OMA" id="RGWLAFT"/>
<accession>A0A3N4CZU2</accession>
<dbReference type="GO" id="GO:0000976">
    <property type="term" value="F:transcription cis-regulatory region binding"/>
    <property type="evidence" value="ECO:0007669"/>
    <property type="project" value="TreeGrafter"/>
</dbReference>
<organism evidence="5 6">
    <name type="scientific">Arachnia propionica</name>
    <dbReference type="NCBI Taxonomy" id="1750"/>
    <lineage>
        <taxon>Bacteria</taxon>
        <taxon>Bacillati</taxon>
        <taxon>Actinomycetota</taxon>
        <taxon>Actinomycetes</taxon>
        <taxon>Propionibacteriales</taxon>
        <taxon>Propionibacteriaceae</taxon>
        <taxon>Arachnia</taxon>
    </lineage>
</organism>
<feature type="domain" description="HTH tetR-type" evidence="3">
    <location>
        <begin position="15"/>
        <end position="75"/>
    </location>
</feature>
<dbReference type="GeneID" id="64406275"/>
<evidence type="ECO:0000256" key="2">
    <source>
        <dbReference type="PROSITE-ProRule" id="PRU00335"/>
    </source>
</evidence>
<dbReference type="Pfam" id="PF00440">
    <property type="entry name" value="TetR_N"/>
    <property type="match status" value="1"/>
</dbReference>
<evidence type="ECO:0000313" key="5">
    <source>
        <dbReference type="EMBL" id="VEH69522.1"/>
    </source>
</evidence>
<sequence>MVRTDRRPRRRLDPDSRRAAILEAAAAAFAAHPYAEVTISSIAAEAYSSNALVYRYFANKEDLYAEVVRVAIADLLTRQAEALDALPDGVPVRDRIRAATMVYLDHIATHPDAWAMPMRRPGGEPAAVAELRARTRCDYVKRLQDLLVPSTQARHDYALWGYFGFIDAAALRWVGKGCPEEDRWALIDAALGALEGALGDWAA</sequence>
<evidence type="ECO:0000313" key="6">
    <source>
        <dbReference type="Proteomes" id="UP000273044"/>
    </source>
</evidence>
<dbReference type="InterPro" id="IPR050109">
    <property type="entry name" value="HTH-type_TetR-like_transc_reg"/>
</dbReference>